<dbReference type="CDD" id="cd04179">
    <property type="entry name" value="DPM_DPG-synthase_like"/>
    <property type="match status" value="1"/>
</dbReference>
<evidence type="ECO:0000313" key="3">
    <source>
        <dbReference type="EMBL" id="AKJ07191.1"/>
    </source>
</evidence>
<dbReference type="InterPro" id="IPR050256">
    <property type="entry name" value="Glycosyltransferase_2"/>
</dbReference>
<keyword evidence="6" id="KW-1185">Reference proteome</keyword>
<keyword evidence="1" id="KW-0472">Membrane</keyword>
<dbReference type="SUPFAM" id="SSF53448">
    <property type="entry name" value="Nucleotide-diphospho-sugar transferases"/>
    <property type="match status" value="1"/>
</dbReference>
<feature type="transmembrane region" description="Helical" evidence="1">
    <location>
        <begin position="267"/>
        <end position="292"/>
    </location>
</feature>
<keyword evidence="3" id="KW-0808">Transferase</keyword>
<evidence type="ECO:0000313" key="6">
    <source>
        <dbReference type="Proteomes" id="UP000256345"/>
    </source>
</evidence>
<evidence type="ECO:0000256" key="1">
    <source>
        <dbReference type="SAM" id="Phobius"/>
    </source>
</evidence>
<dbReference type="AlphaFoldDB" id="A0AAC8QHL9"/>
<dbReference type="InterPro" id="IPR029044">
    <property type="entry name" value="Nucleotide-diphossugar_trans"/>
</dbReference>
<name>A0AAC8QHL9_9BACT</name>
<dbReference type="GO" id="GO:0016740">
    <property type="term" value="F:transferase activity"/>
    <property type="evidence" value="ECO:0007669"/>
    <property type="project" value="UniProtKB-KW"/>
</dbReference>
<evidence type="ECO:0000313" key="5">
    <source>
        <dbReference type="Proteomes" id="UP000035579"/>
    </source>
</evidence>
<dbReference type="Proteomes" id="UP000035579">
    <property type="component" value="Chromosome"/>
</dbReference>
<accession>A0AAC8QHL9</accession>
<dbReference type="Gene3D" id="3.90.550.10">
    <property type="entry name" value="Spore Coat Polysaccharide Biosynthesis Protein SpsA, Chain A"/>
    <property type="match status" value="1"/>
</dbReference>
<feature type="domain" description="Glycosyltransferase 2-like" evidence="2">
    <location>
        <begin position="42"/>
        <end position="193"/>
    </location>
</feature>
<gene>
    <name evidence="3" type="ORF">AA314_08817</name>
    <name evidence="4" type="ORF">ATI61_111151</name>
</gene>
<reference evidence="3 5" key="1">
    <citation type="submission" date="2015-05" db="EMBL/GenBank/DDBJ databases">
        <title>Genome assembly of Archangium gephyra DSM 2261.</title>
        <authorList>
            <person name="Sharma G."/>
            <person name="Subramanian S."/>
        </authorList>
    </citation>
    <scope>NUCLEOTIDE SEQUENCE [LARGE SCALE GENOMIC DNA]</scope>
    <source>
        <strain evidence="3 5">DSM 2261</strain>
    </source>
</reference>
<dbReference type="RefSeq" id="WP_082175650.1">
    <property type="nucleotide sequence ID" value="NZ_CP011509.1"/>
</dbReference>
<reference evidence="4 6" key="2">
    <citation type="submission" date="2018-08" db="EMBL/GenBank/DDBJ databases">
        <title>Genomic Encyclopedia of Archaeal and Bacterial Type Strains, Phase II (KMG-II): from individual species to whole genera.</title>
        <authorList>
            <person name="Goeker M."/>
        </authorList>
    </citation>
    <scope>NUCLEOTIDE SEQUENCE [LARGE SCALE GENOMIC DNA]</scope>
    <source>
        <strain evidence="4 6">DSM 2261</strain>
    </source>
</reference>
<dbReference type="Pfam" id="PF00535">
    <property type="entry name" value="Glycos_transf_2"/>
    <property type="match status" value="1"/>
</dbReference>
<organism evidence="3 5">
    <name type="scientific">Archangium gephyra</name>
    <dbReference type="NCBI Taxonomy" id="48"/>
    <lineage>
        <taxon>Bacteria</taxon>
        <taxon>Pseudomonadati</taxon>
        <taxon>Myxococcota</taxon>
        <taxon>Myxococcia</taxon>
        <taxon>Myxococcales</taxon>
        <taxon>Cystobacterineae</taxon>
        <taxon>Archangiaceae</taxon>
        <taxon>Archangium</taxon>
    </lineage>
</organism>
<dbReference type="KEGG" id="age:AA314_08817"/>
<dbReference type="PANTHER" id="PTHR48090">
    <property type="entry name" value="UNDECAPRENYL-PHOSPHATE 4-DEOXY-4-FORMAMIDO-L-ARABINOSE TRANSFERASE-RELATED"/>
    <property type="match status" value="1"/>
</dbReference>
<keyword evidence="1" id="KW-0812">Transmembrane</keyword>
<dbReference type="PANTHER" id="PTHR48090:SF6">
    <property type="entry name" value="SLR5056 PROTEIN"/>
    <property type="match status" value="1"/>
</dbReference>
<dbReference type="EMBL" id="CP011509">
    <property type="protein sequence ID" value="AKJ07191.1"/>
    <property type="molecule type" value="Genomic_DNA"/>
</dbReference>
<evidence type="ECO:0000259" key="2">
    <source>
        <dbReference type="Pfam" id="PF00535"/>
    </source>
</evidence>
<feature type="transmembrane region" description="Helical" evidence="1">
    <location>
        <begin position="312"/>
        <end position="332"/>
    </location>
</feature>
<dbReference type="EMBL" id="QUMU01000011">
    <property type="protein sequence ID" value="REG26602.1"/>
    <property type="molecule type" value="Genomic_DNA"/>
</dbReference>
<proteinExistence type="predicted"/>
<protein>
    <submittedName>
        <fullName evidence="3">Glycosyl transferase, group 2 family protein</fullName>
    </submittedName>
    <submittedName>
        <fullName evidence="4">Glycosyltransferase involved in cell wall biosynthesis</fullName>
    </submittedName>
</protein>
<keyword evidence="1" id="KW-1133">Transmembrane helix</keyword>
<sequence length="353" mass="38900">MTSESTAPSARLTFIHGGDSSELTTGSSAQPKRIAVVIPSYKVTRHIMSVLARIGPEVSAIYVVDDCCPDQSGALVEKECRDPRVKVLRNPVNLGVGGAVMTGYRAAIADGCDCIVKIDGDGQMSPELLPRFVAPILAGTADYTKGNRFYHIEDVVTMPRVRLFGNAVLSFMNKMSSGYWRVFDPTNGYTAISAPLAASLPYEKISNRYFFESDMLFRVGLMQAVVEDIPMRAVYGDEQSNLKITRILPQFLKGHLRNLMKRIGYEYFLRDFSVASIELVLGCMLALFALIFGSVEWWKSVMSNTPASSGTVMLAALPLILGVQFLLSFLSYDIRARGQSVISKRLPKNPDVR</sequence>
<dbReference type="Proteomes" id="UP000256345">
    <property type="component" value="Unassembled WGS sequence"/>
</dbReference>
<evidence type="ECO:0000313" key="4">
    <source>
        <dbReference type="EMBL" id="REG26602.1"/>
    </source>
</evidence>
<dbReference type="InterPro" id="IPR001173">
    <property type="entry name" value="Glyco_trans_2-like"/>
</dbReference>